<evidence type="ECO:0000256" key="13">
    <source>
        <dbReference type="ARBA" id="ARBA00023303"/>
    </source>
</evidence>
<keyword evidence="9 15" id="KW-1133">Transmembrane helix</keyword>
<keyword evidence="8" id="KW-0851">Voltage-gated channel</keyword>
<dbReference type="Pfam" id="PF00520">
    <property type="entry name" value="Ion_trans"/>
    <property type="match status" value="1"/>
</dbReference>
<keyword evidence="5" id="KW-0107">Calcium channel</keyword>
<protein>
    <recommendedName>
        <fullName evidence="16">EF-hand domain-containing protein</fullName>
    </recommendedName>
</protein>
<evidence type="ECO:0000256" key="10">
    <source>
        <dbReference type="ARBA" id="ARBA00023065"/>
    </source>
</evidence>
<keyword evidence="6 15" id="KW-0812">Transmembrane</keyword>
<evidence type="ECO:0000256" key="8">
    <source>
        <dbReference type="ARBA" id="ARBA00022882"/>
    </source>
</evidence>
<feature type="transmembrane region" description="Helical" evidence="15">
    <location>
        <begin position="351"/>
        <end position="375"/>
    </location>
</feature>
<evidence type="ECO:0000256" key="1">
    <source>
        <dbReference type="ARBA" id="ARBA00004141"/>
    </source>
</evidence>
<dbReference type="PANTHER" id="PTHR45628:SF7">
    <property type="entry name" value="VOLTAGE-DEPENDENT CALCIUM CHANNEL TYPE A SUBUNIT ALPHA-1"/>
    <property type="match status" value="1"/>
</dbReference>
<dbReference type="SUPFAM" id="SSF47473">
    <property type="entry name" value="EF-hand"/>
    <property type="match status" value="1"/>
</dbReference>
<evidence type="ECO:0000256" key="7">
    <source>
        <dbReference type="ARBA" id="ARBA00022837"/>
    </source>
</evidence>
<evidence type="ECO:0000256" key="9">
    <source>
        <dbReference type="ARBA" id="ARBA00022989"/>
    </source>
</evidence>
<keyword evidence="2" id="KW-0813">Transport</keyword>
<dbReference type="EMBL" id="HBNR01089022">
    <property type="protein sequence ID" value="CAE4667521.1"/>
    <property type="molecule type" value="Transcribed_RNA"/>
</dbReference>
<dbReference type="GO" id="GO:0008331">
    <property type="term" value="F:high voltage-gated calcium channel activity"/>
    <property type="evidence" value="ECO:0007669"/>
    <property type="project" value="TreeGrafter"/>
</dbReference>
<dbReference type="InterPro" id="IPR050599">
    <property type="entry name" value="VDCC_alpha-1_subunit"/>
</dbReference>
<feature type="transmembrane region" description="Helical" evidence="15">
    <location>
        <begin position="419"/>
        <end position="445"/>
    </location>
</feature>
<feature type="transmembrane region" description="Helical" evidence="15">
    <location>
        <begin position="495"/>
        <end position="517"/>
    </location>
</feature>
<dbReference type="InterPro" id="IPR027359">
    <property type="entry name" value="Volt_channel_dom_sf"/>
</dbReference>
<comment type="subcellular location">
    <subcellularLocation>
        <location evidence="1">Membrane</location>
        <topology evidence="1">Multi-pass membrane protein</topology>
    </subcellularLocation>
</comment>
<dbReference type="InterPro" id="IPR018247">
    <property type="entry name" value="EF_Hand_1_Ca_BS"/>
</dbReference>
<dbReference type="Gene3D" id="1.10.287.70">
    <property type="match status" value="1"/>
</dbReference>
<keyword evidence="12" id="KW-0325">Glycoprotein</keyword>
<dbReference type="GO" id="GO:0098703">
    <property type="term" value="P:calcium ion import across plasma membrane"/>
    <property type="evidence" value="ECO:0007669"/>
    <property type="project" value="TreeGrafter"/>
</dbReference>
<evidence type="ECO:0000256" key="12">
    <source>
        <dbReference type="ARBA" id="ARBA00023180"/>
    </source>
</evidence>
<reference evidence="17" key="1">
    <citation type="submission" date="2021-01" db="EMBL/GenBank/DDBJ databases">
        <authorList>
            <person name="Corre E."/>
            <person name="Pelletier E."/>
            <person name="Niang G."/>
            <person name="Scheremetjew M."/>
            <person name="Finn R."/>
            <person name="Kale V."/>
            <person name="Holt S."/>
            <person name="Cochrane G."/>
            <person name="Meng A."/>
            <person name="Brown T."/>
            <person name="Cohen L."/>
        </authorList>
    </citation>
    <scope>NUCLEOTIDE SEQUENCE</scope>
    <source>
        <strain evidence="17">CCMP3105</strain>
    </source>
</reference>
<dbReference type="SUPFAM" id="SSF81324">
    <property type="entry name" value="Voltage-gated potassium channels"/>
    <property type="match status" value="1"/>
</dbReference>
<proteinExistence type="predicted"/>
<evidence type="ECO:0000256" key="2">
    <source>
        <dbReference type="ARBA" id="ARBA00022448"/>
    </source>
</evidence>
<evidence type="ECO:0000256" key="5">
    <source>
        <dbReference type="ARBA" id="ARBA00022673"/>
    </source>
</evidence>
<evidence type="ECO:0000256" key="6">
    <source>
        <dbReference type="ARBA" id="ARBA00022692"/>
    </source>
</evidence>
<evidence type="ECO:0000256" key="11">
    <source>
        <dbReference type="ARBA" id="ARBA00023136"/>
    </source>
</evidence>
<dbReference type="InterPro" id="IPR002048">
    <property type="entry name" value="EF_hand_dom"/>
</dbReference>
<dbReference type="PANTHER" id="PTHR45628">
    <property type="entry name" value="VOLTAGE-DEPENDENT CALCIUM CHANNEL TYPE A SUBUNIT ALPHA-1"/>
    <property type="match status" value="1"/>
</dbReference>
<accession>A0A7S4TAU6</accession>
<dbReference type="InterPro" id="IPR011992">
    <property type="entry name" value="EF-hand-dom_pair"/>
</dbReference>
<keyword evidence="13" id="KW-0407">Ion channel</keyword>
<keyword evidence="10" id="KW-0406">Ion transport</keyword>
<keyword evidence="4" id="KW-0109">Calcium transport</keyword>
<evidence type="ECO:0000256" key="3">
    <source>
        <dbReference type="ARBA" id="ARBA00022553"/>
    </source>
</evidence>
<dbReference type="PROSITE" id="PS50222">
    <property type="entry name" value="EF_HAND_2"/>
    <property type="match status" value="1"/>
</dbReference>
<dbReference type="Gene3D" id="1.20.120.350">
    <property type="entry name" value="Voltage-gated potassium channels. Chain C"/>
    <property type="match status" value="1"/>
</dbReference>
<evidence type="ECO:0000313" key="17">
    <source>
        <dbReference type="EMBL" id="CAE4667521.1"/>
    </source>
</evidence>
<dbReference type="InterPro" id="IPR005821">
    <property type="entry name" value="Ion_trans_dom"/>
</dbReference>
<dbReference type="GO" id="GO:0005509">
    <property type="term" value="F:calcium ion binding"/>
    <property type="evidence" value="ECO:0007669"/>
    <property type="project" value="InterPro"/>
</dbReference>
<sequence>MAADVEHGGALASTFHQRLALLAREYERLDAENHSLRLELDALRHDEGIGSGKAWLPGLPAHWQSHGDYEQALPSLTFRHEEVHGMSPLAPSSSTVNPILDVVPMTPPNDRLIDRPVDISSLSSPRGRGTAFPMVSSSFGSDGCRTNTANDSSPICGWTLPDVMEPRKPTAKIGLKKAKTHNELSVAKEESEFEAPVAKRKTHAAFSDRSRKTSLDTLGLSVWTRGSLAPSSEVEAMVPRKPVFANAEHMKEKVRQQISKRPYSVADYYKKNSIWNTLATHPIFETGTLAVIAVNSIWIAVDADHNSADVLINAHPFFQVVENLFCAYFFGELFIRFMAFGKKRDCLRDKWFCFDFALVILMVSETWVMTVVLLINNDADAANSVGLGNTSVLRVFRLLRLTRMARMARLLRAMPELMILVKGMVSAMRCVGLMLLLLAVVVYIFSIGFQQLCKGTDVGKQHFGSVLEGMHTLWIRGALLDEVSELSTALQQESVFLMLALDFFLLIATLTVMNMLIGVLCEVVSAVAAAEREDLAVQYARMKLQRIFDDVLDTDGNKNISKEEFVKVIENREATRTMHDLDVDVVGLVDFADVIFARDLNDDDYERELSFADFMEVIIAFRGSNTATVKDIENLRKLICQTITKCENRIARLEVLLVSPEAAKGRAGSSNASTFGFPLRSTLSSDSHGVSTSLGGVRTYAD</sequence>
<feature type="domain" description="EF-hand" evidence="16">
    <location>
        <begin position="539"/>
        <end position="575"/>
    </location>
</feature>
<gene>
    <name evidence="17" type="ORF">AMON00008_LOCUS63839</name>
</gene>
<evidence type="ECO:0000256" key="14">
    <source>
        <dbReference type="SAM" id="Coils"/>
    </source>
</evidence>
<keyword evidence="11 15" id="KW-0472">Membrane</keyword>
<keyword evidence="7" id="KW-0106">Calcium</keyword>
<evidence type="ECO:0000259" key="16">
    <source>
        <dbReference type="PROSITE" id="PS50222"/>
    </source>
</evidence>
<evidence type="ECO:0000256" key="4">
    <source>
        <dbReference type="ARBA" id="ARBA00022568"/>
    </source>
</evidence>
<feature type="transmembrane region" description="Helical" evidence="15">
    <location>
        <begin position="317"/>
        <end position="339"/>
    </location>
</feature>
<evidence type="ECO:0000256" key="15">
    <source>
        <dbReference type="SAM" id="Phobius"/>
    </source>
</evidence>
<feature type="coiled-coil region" evidence="14">
    <location>
        <begin position="19"/>
        <end position="46"/>
    </location>
</feature>
<dbReference type="AlphaFoldDB" id="A0A7S4TAU6"/>
<organism evidence="17">
    <name type="scientific">Alexandrium monilatum</name>
    <dbReference type="NCBI Taxonomy" id="311494"/>
    <lineage>
        <taxon>Eukaryota</taxon>
        <taxon>Sar</taxon>
        <taxon>Alveolata</taxon>
        <taxon>Dinophyceae</taxon>
        <taxon>Gonyaulacales</taxon>
        <taxon>Pyrocystaceae</taxon>
        <taxon>Alexandrium</taxon>
    </lineage>
</organism>
<dbReference type="GO" id="GO:0005891">
    <property type="term" value="C:voltage-gated calcium channel complex"/>
    <property type="evidence" value="ECO:0007669"/>
    <property type="project" value="TreeGrafter"/>
</dbReference>
<keyword evidence="14" id="KW-0175">Coiled coil</keyword>
<name>A0A7S4TAU6_9DINO</name>
<keyword evidence="3" id="KW-0597">Phosphoprotein</keyword>
<dbReference type="PROSITE" id="PS00018">
    <property type="entry name" value="EF_HAND_1"/>
    <property type="match status" value="1"/>
</dbReference>